<feature type="region of interest" description="Disordered" evidence="1">
    <location>
        <begin position="581"/>
        <end position="600"/>
    </location>
</feature>
<dbReference type="InterPro" id="IPR045851">
    <property type="entry name" value="AMP-bd_C_sf"/>
</dbReference>
<name>A0ABD0JUF6_9CAEN</name>
<evidence type="ECO:0000313" key="5">
    <source>
        <dbReference type="Proteomes" id="UP001519460"/>
    </source>
</evidence>
<feature type="domain" description="AMP-dependent synthetase/ligase" evidence="2">
    <location>
        <begin position="270"/>
        <end position="452"/>
    </location>
</feature>
<comment type="caution">
    <text evidence="4">The sequence shown here is derived from an EMBL/GenBank/DDBJ whole genome shotgun (WGS) entry which is preliminary data.</text>
</comment>
<gene>
    <name evidence="4" type="ORF">BaRGS_00030520</name>
</gene>
<proteinExistence type="predicted"/>
<evidence type="ECO:0000259" key="2">
    <source>
        <dbReference type="Pfam" id="PF00501"/>
    </source>
</evidence>
<feature type="non-terminal residue" evidence="4">
    <location>
        <position position="1"/>
    </location>
</feature>
<dbReference type="PANTHER" id="PTHR42814:SF3">
    <property type="entry name" value="BETA-N-ACETYLHEXOSAMINIDASE"/>
    <property type="match status" value="1"/>
</dbReference>
<dbReference type="Pfam" id="PF13193">
    <property type="entry name" value="AMP-binding_C"/>
    <property type="match status" value="1"/>
</dbReference>
<dbReference type="AlphaFoldDB" id="A0ABD0JUF6"/>
<dbReference type="Gene3D" id="3.40.50.12780">
    <property type="entry name" value="N-terminal domain of ligase-like"/>
    <property type="match status" value="2"/>
</dbReference>
<dbReference type="Proteomes" id="UP001519460">
    <property type="component" value="Unassembled WGS sequence"/>
</dbReference>
<organism evidence="4 5">
    <name type="scientific">Batillaria attramentaria</name>
    <dbReference type="NCBI Taxonomy" id="370345"/>
    <lineage>
        <taxon>Eukaryota</taxon>
        <taxon>Metazoa</taxon>
        <taxon>Spiralia</taxon>
        <taxon>Lophotrochozoa</taxon>
        <taxon>Mollusca</taxon>
        <taxon>Gastropoda</taxon>
        <taxon>Caenogastropoda</taxon>
        <taxon>Sorbeoconcha</taxon>
        <taxon>Cerithioidea</taxon>
        <taxon>Batillariidae</taxon>
        <taxon>Batillaria</taxon>
    </lineage>
</organism>
<feature type="domain" description="AMP-binding enzyme C-terminal" evidence="3">
    <location>
        <begin position="505"/>
        <end position="583"/>
    </location>
</feature>
<dbReference type="Gene3D" id="3.30.300.30">
    <property type="match status" value="2"/>
</dbReference>
<dbReference type="InterPro" id="IPR025110">
    <property type="entry name" value="AMP-bd_C"/>
</dbReference>
<dbReference type="EMBL" id="JACVVK020000330">
    <property type="protein sequence ID" value="KAK7478262.1"/>
    <property type="molecule type" value="Genomic_DNA"/>
</dbReference>
<dbReference type="InterPro" id="IPR000873">
    <property type="entry name" value="AMP-dep_synth/lig_dom"/>
</dbReference>
<dbReference type="Pfam" id="PF00501">
    <property type="entry name" value="AMP-binding"/>
    <property type="match status" value="1"/>
</dbReference>
<dbReference type="SUPFAM" id="SSF56801">
    <property type="entry name" value="Acetyl-CoA synthetase-like"/>
    <property type="match status" value="2"/>
</dbReference>
<reference evidence="4 5" key="1">
    <citation type="journal article" date="2023" name="Sci. Data">
        <title>Genome assembly of the Korean intertidal mud-creeper Batillaria attramentaria.</title>
        <authorList>
            <person name="Patra A.K."/>
            <person name="Ho P.T."/>
            <person name="Jun S."/>
            <person name="Lee S.J."/>
            <person name="Kim Y."/>
            <person name="Won Y.J."/>
        </authorList>
    </citation>
    <scope>NUCLEOTIDE SEQUENCE [LARGE SCALE GENOMIC DNA]</scope>
    <source>
        <strain evidence="4">Wonlab-2016</strain>
    </source>
</reference>
<protein>
    <submittedName>
        <fullName evidence="4">Uncharacterized protein</fullName>
    </submittedName>
</protein>
<evidence type="ECO:0000259" key="3">
    <source>
        <dbReference type="Pfam" id="PF13193"/>
    </source>
</evidence>
<evidence type="ECO:0000256" key="1">
    <source>
        <dbReference type="SAM" id="MobiDB-lite"/>
    </source>
</evidence>
<dbReference type="PANTHER" id="PTHR42814">
    <property type="entry name" value="AMP-BINDING DOMAIN-CONTAINING PROTEIN"/>
    <property type="match status" value="1"/>
</dbReference>
<dbReference type="InterPro" id="IPR042099">
    <property type="entry name" value="ANL_N_sf"/>
</dbReference>
<evidence type="ECO:0000313" key="4">
    <source>
        <dbReference type="EMBL" id="KAK7478262.1"/>
    </source>
</evidence>
<sequence>IRACPGVSDVVVVRVPDPHVNEELCACVMLTSGDVSVEHVRQFVEDIITSADDPLSPLPRYYVKFQSFPMTDTHKPRRKLIKQQAVQRAHASHYVQPSLHASVLVMSKFITVVEALKQRAENDGNKPAFIFRDQYGGRRVLPWEQIYRLGGRWAAVLRSGSVGQGHLVMNTLPNSPERVISETGILLSGAASLNGQCQLADGSDLLRALRLSRATAIVLDPDVPNSPWNVLEKRVAITGNSAVTSEELPDLKRVYKVRRNPENVGEDFMAADIELSLSPLGWSGGWTGNTFMSGITRVLYDVRNGGPPADMAEFVWKSVQEERCTRLFLLPPVIIGVVQRLNRQGDGAAGSMLRGDWKPDYIFTGGMPISRTHVQAASILAKEVVTMYGTTEGFVVACYHVPDPDTYVDHEVIICHGVDMRVVDEKDEDTPLPPGQIGNILVKRRGMFTGYLHDPAATAAAFTSDGFFRTGDVGKMDARGHLIVEGRGGDAIMRGAYIFYPAWLEARIRACPDVSDVVVVGVPDPHVNEELCACVVLTSDGVNVEHVRQFVEKDIITSADDPLSPRPRYYVRFQSFPMTDTHKPRRKLIKQQAAQRFQRE</sequence>
<keyword evidence="5" id="KW-1185">Reference proteome</keyword>
<accession>A0ABD0JUF6</accession>